<name>A0ABW2AWD4_9MICO</name>
<dbReference type="RefSeq" id="WP_377824575.1">
    <property type="nucleotide sequence ID" value="NZ_JBHSWJ010000002.1"/>
</dbReference>
<gene>
    <name evidence="2" type="ORF">ACFQBT_17145</name>
</gene>
<dbReference type="Pfam" id="PF14606">
    <property type="entry name" value="Lipase_GDSL_3"/>
    <property type="match status" value="1"/>
</dbReference>
<dbReference type="Proteomes" id="UP001596356">
    <property type="component" value="Unassembled WGS sequence"/>
</dbReference>
<comment type="caution">
    <text evidence="2">The sequence shown here is derived from an EMBL/GenBank/DDBJ whole genome shotgun (WGS) entry which is preliminary data.</text>
</comment>
<evidence type="ECO:0000313" key="2">
    <source>
        <dbReference type="EMBL" id="MFC6715447.1"/>
    </source>
</evidence>
<accession>A0ABW2AWD4</accession>
<dbReference type="InterPro" id="IPR013830">
    <property type="entry name" value="SGNH_hydro"/>
</dbReference>
<evidence type="ECO:0000313" key="3">
    <source>
        <dbReference type="Proteomes" id="UP001596356"/>
    </source>
</evidence>
<evidence type="ECO:0000259" key="1">
    <source>
        <dbReference type="Pfam" id="PF14606"/>
    </source>
</evidence>
<dbReference type="Gene3D" id="2.60.120.260">
    <property type="entry name" value="Galactose-binding domain-like"/>
    <property type="match status" value="1"/>
</dbReference>
<keyword evidence="3" id="KW-1185">Reference proteome</keyword>
<dbReference type="InterPro" id="IPR036514">
    <property type="entry name" value="SGNH_hydro_sf"/>
</dbReference>
<dbReference type="EMBL" id="JBHSWJ010000002">
    <property type="protein sequence ID" value="MFC6715447.1"/>
    <property type="molecule type" value="Genomic_DNA"/>
</dbReference>
<feature type="domain" description="SGNH hydrolase-type esterase" evidence="1">
    <location>
        <begin position="162"/>
        <end position="265"/>
    </location>
</feature>
<proteinExistence type="predicted"/>
<dbReference type="Gene3D" id="3.40.50.1110">
    <property type="entry name" value="SGNH hydrolase"/>
    <property type="match status" value="1"/>
</dbReference>
<reference evidence="3" key="1">
    <citation type="journal article" date="2019" name="Int. J. Syst. Evol. Microbiol.">
        <title>The Global Catalogue of Microorganisms (GCM) 10K type strain sequencing project: providing services to taxonomists for standard genome sequencing and annotation.</title>
        <authorList>
            <consortium name="The Broad Institute Genomics Platform"/>
            <consortium name="The Broad Institute Genome Sequencing Center for Infectious Disease"/>
            <person name="Wu L."/>
            <person name="Ma J."/>
        </authorList>
    </citation>
    <scope>NUCLEOTIDE SEQUENCE [LARGE SCALE GENOMIC DNA]</scope>
    <source>
        <strain evidence="3">NBRC 106593</strain>
    </source>
</reference>
<protein>
    <submittedName>
        <fullName evidence="2">GDSL-type esterase/lipase family protein</fullName>
    </submittedName>
</protein>
<sequence>MNGSSCPPFADLLDGFAALMPGPGGGVLPARLPATIYQQVPDLMFRAATSCPCGVSVTARAAGTLRVTFQTYAMGGVARVGVLHGRDGLDGIDEVQLPPSGHIELDGATTRLVPGPPATVTIEPRSTSGEVRLLLPHTMPTEIVSIESDAPLEPVRDERVPWVHYGSSISHGMEASGPQSTWPQQVARAVGLRLRDFSMSGSSQLDPAVARVIAAVPARLITLAVGINIANADSMRERTFVPALHGFLDLIRDRQPQVPIVLASPIVCPTQEDDPGPVLMDADGRFRASRRTVESDAGALTLQRIRTLMSEAVAVRDDPVSYVDGLSVFGHDDAPLLPDGLHPGQQGIDLIASRVSRRLRAYLSVTAAS</sequence>
<organism evidence="2 3">
    <name type="scientific">Branchiibius cervicis</name>
    <dbReference type="NCBI Taxonomy" id="908252"/>
    <lineage>
        <taxon>Bacteria</taxon>
        <taxon>Bacillati</taxon>
        <taxon>Actinomycetota</taxon>
        <taxon>Actinomycetes</taxon>
        <taxon>Micrococcales</taxon>
        <taxon>Dermacoccaceae</taxon>
        <taxon>Branchiibius</taxon>
    </lineage>
</organism>
<dbReference type="SUPFAM" id="SSF52266">
    <property type="entry name" value="SGNH hydrolase"/>
    <property type="match status" value="1"/>
</dbReference>